<sequence length="45" mass="5037">MLLSNLKKPIQIGVEFLAVYVRRIVVSAVLSEENESCGFVKIDVE</sequence>
<name>C6V554_NEORI</name>
<accession>C6V554</accession>
<dbReference type="HOGENOM" id="CLU_3202524_0_0_5"/>
<organism evidence="1 2">
    <name type="scientific">Neorickettsia risticii (strain Illinois)</name>
    <dbReference type="NCBI Taxonomy" id="434131"/>
    <lineage>
        <taxon>Bacteria</taxon>
        <taxon>Pseudomonadati</taxon>
        <taxon>Pseudomonadota</taxon>
        <taxon>Alphaproteobacteria</taxon>
        <taxon>Rickettsiales</taxon>
        <taxon>Anaplasmataceae</taxon>
        <taxon>Neorickettsia</taxon>
    </lineage>
</organism>
<proteinExistence type="predicted"/>
<dbReference type="AlphaFoldDB" id="C6V554"/>
<dbReference type="Proteomes" id="UP000001627">
    <property type="component" value="Chromosome"/>
</dbReference>
<evidence type="ECO:0000313" key="1">
    <source>
        <dbReference type="EMBL" id="ACT69519.1"/>
    </source>
</evidence>
<protein>
    <submittedName>
        <fullName evidence="1">Uncharacterized protein</fullName>
    </submittedName>
</protein>
<reference evidence="1 2" key="1">
    <citation type="journal article" date="2009" name="Nucleic Acids Res.">
        <title>Analysis of complete genome sequence of Neorickettsia risticii: causative agent of Potomac horse fever.</title>
        <authorList>
            <person name="Lin M."/>
            <person name="Zhang C."/>
            <person name="Gibson K."/>
            <person name="Rikihisa Y."/>
        </authorList>
    </citation>
    <scope>NUCLEOTIDE SEQUENCE [LARGE SCALE GENOMIC DNA]</scope>
    <source>
        <strain evidence="1 2">Illinois</strain>
    </source>
</reference>
<dbReference type="EMBL" id="CP001431">
    <property type="protein sequence ID" value="ACT69519.1"/>
    <property type="molecule type" value="Genomic_DNA"/>
</dbReference>
<keyword evidence="2" id="KW-1185">Reference proteome</keyword>
<dbReference type="KEGG" id="nri:NRI_0542"/>
<dbReference type="STRING" id="434131.NRI_0542"/>
<evidence type="ECO:0000313" key="2">
    <source>
        <dbReference type="Proteomes" id="UP000001627"/>
    </source>
</evidence>
<gene>
    <name evidence="1" type="ordered locus">NRI_0542</name>
</gene>